<evidence type="ECO:0000313" key="3">
    <source>
        <dbReference type="EMBL" id="MCQ4771119.1"/>
    </source>
</evidence>
<dbReference type="PANTHER" id="PTHR11575">
    <property type="entry name" value="5'-NUCLEOTIDASE-RELATED"/>
    <property type="match status" value="1"/>
</dbReference>
<evidence type="ECO:0000259" key="2">
    <source>
        <dbReference type="Pfam" id="PF02872"/>
    </source>
</evidence>
<proteinExistence type="predicted"/>
<protein>
    <submittedName>
        <fullName evidence="3">5'-nucleotidase C-terminal domain-containing protein</fullName>
    </submittedName>
</protein>
<dbReference type="GO" id="GO:0008253">
    <property type="term" value="F:5'-nucleotidase activity"/>
    <property type="evidence" value="ECO:0007669"/>
    <property type="project" value="TreeGrafter"/>
</dbReference>
<dbReference type="Proteomes" id="UP001204562">
    <property type="component" value="Unassembled WGS sequence"/>
</dbReference>
<dbReference type="RefSeq" id="WP_256304387.1">
    <property type="nucleotide sequence ID" value="NZ_JANFYS010000024.1"/>
</dbReference>
<keyword evidence="1" id="KW-0732">Signal</keyword>
<evidence type="ECO:0000313" key="4">
    <source>
        <dbReference type="Proteomes" id="UP001204562"/>
    </source>
</evidence>
<evidence type="ECO:0000256" key="1">
    <source>
        <dbReference type="SAM" id="SignalP"/>
    </source>
</evidence>
<feature type="domain" description="5'-Nucleotidase C-terminal" evidence="2">
    <location>
        <begin position="53"/>
        <end position="187"/>
    </location>
</feature>
<gene>
    <name evidence="3" type="ORF">NE579_11695</name>
</gene>
<dbReference type="InterPro" id="IPR008334">
    <property type="entry name" value="5'-Nucleotdase_C"/>
</dbReference>
<name>A0AAW5JT86_9FIRM</name>
<accession>A0AAW5JT86</accession>
<sequence length="299" mass="31677">MRSMGRKRAGWLLVLLALTGLLAAPAEAVVYEGADAAVVVAVSEGAMTPRATTQSYGARVTETALGDLTADAFRQAGQTDVAIACGGHLGNSLPGGTITLADVYQVFAVDGQVVSVTITAGELYDLMEQTVSGTAIDGAERIDPARGSDAFPQASGFSFTYDISQVPGRRMVEIRLEDGTELDPAEKRTLTLAAPAELLDGTLGVTLPGGGQQTVLGREAELTAAYLAGQVGTVARPRLGRMTVIGTADHSLYRSWNVDRCLPYLLLACLLVALLTRPLHQRLGDRGRSKMARYWDKKR</sequence>
<comment type="caution">
    <text evidence="3">The sequence shown here is derived from an EMBL/GenBank/DDBJ whole genome shotgun (WGS) entry which is preliminary data.</text>
</comment>
<dbReference type="AlphaFoldDB" id="A0AAW5JT86"/>
<dbReference type="GO" id="GO:0009166">
    <property type="term" value="P:nucleotide catabolic process"/>
    <property type="evidence" value="ECO:0007669"/>
    <property type="project" value="InterPro"/>
</dbReference>
<dbReference type="Gene3D" id="3.90.780.10">
    <property type="entry name" value="5'-Nucleotidase, C-terminal domain"/>
    <property type="match status" value="1"/>
</dbReference>
<dbReference type="SUPFAM" id="SSF55816">
    <property type="entry name" value="5'-nucleotidase (syn. UDP-sugar hydrolase), C-terminal domain"/>
    <property type="match status" value="1"/>
</dbReference>
<dbReference type="PANTHER" id="PTHR11575:SF24">
    <property type="entry name" value="5'-NUCLEOTIDASE"/>
    <property type="match status" value="1"/>
</dbReference>
<dbReference type="EMBL" id="JANFYS010000024">
    <property type="protein sequence ID" value="MCQ4771119.1"/>
    <property type="molecule type" value="Genomic_DNA"/>
</dbReference>
<dbReference type="GO" id="GO:0030288">
    <property type="term" value="C:outer membrane-bounded periplasmic space"/>
    <property type="evidence" value="ECO:0007669"/>
    <property type="project" value="TreeGrafter"/>
</dbReference>
<organism evidence="3 4">
    <name type="scientific">Intestinimonas massiliensis</name>
    <name type="common">ex Afouda et al. 2020</name>
    <dbReference type="NCBI Taxonomy" id="1673721"/>
    <lineage>
        <taxon>Bacteria</taxon>
        <taxon>Bacillati</taxon>
        <taxon>Bacillota</taxon>
        <taxon>Clostridia</taxon>
        <taxon>Eubacteriales</taxon>
        <taxon>Intestinimonas</taxon>
    </lineage>
</organism>
<dbReference type="InterPro" id="IPR006179">
    <property type="entry name" value="5_nucleotidase/apyrase"/>
</dbReference>
<dbReference type="Pfam" id="PF02872">
    <property type="entry name" value="5_nucleotid_C"/>
    <property type="match status" value="1"/>
</dbReference>
<reference evidence="3" key="1">
    <citation type="submission" date="2022-06" db="EMBL/GenBank/DDBJ databases">
        <title>Isolation of gut microbiota from human fecal samples.</title>
        <authorList>
            <person name="Pamer E.G."/>
            <person name="Barat B."/>
            <person name="Waligurski E."/>
            <person name="Medina S."/>
            <person name="Paddock L."/>
            <person name="Mostad J."/>
        </authorList>
    </citation>
    <scope>NUCLEOTIDE SEQUENCE</scope>
    <source>
        <strain evidence="3">DFI.9.91</strain>
    </source>
</reference>
<feature type="chain" id="PRO_5043554574" evidence="1">
    <location>
        <begin position="29"/>
        <end position="299"/>
    </location>
</feature>
<dbReference type="GO" id="GO:0008768">
    <property type="term" value="F:UDP-sugar diphosphatase activity"/>
    <property type="evidence" value="ECO:0007669"/>
    <property type="project" value="TreeGrafter"/>
</dbReference>
<dbReference type="InterPro" id="IPR036907">
    <property type="entry name" value="5'-Nucleotdase_C_sf"/>
</dbReference>
<feature type="signal peptide" evidence="1">
    <location>
        <begin position="1"/>
        <end position="28"/>
    </location>
</feature>